<feature type="region of interest" description="Disordered" evidence="1">
    <location>
        <begin position="86"/>
        <end position="115"/>
    </location>
</feature>
<comment type="caution">
    <text evidence="2">The sequence shown here is derived from an EMBL/GenBank/DDBJ whole genome shotgun (WGS) entry which is preliminary data.</text>
</comment>
<name>A0AAV7UIH1_PLEWA</name>
<dbReference type="AlphaFoldDB" id="A0AAV7UIH1"/>
<accession>A0AAV7UIH1</accession>
<feature type="compositionally biased region" description="Basic and acidic residues" evidence="1">
    <location>
        <begin position="94"/>
        <end position="104"/>
    </location>
</feature>
<dbReference type="Proteomes" id="UP001066276">
    <property type="component" value="Chromosome 3_1"/>
</dbReference>
<reference evidence="2" key="1">
    <citation type="journal article" date="2022" name="bioRxiv">
        <title>Sequencing and chromosome-scale assembly of the giantPleurodeles waltlgenome.</title>
        <authorList>
            <person name="Brown T."/>
            <person name="Elewa A."/>
            <person name="Iarovenko S."/>
            <person name="Subramanian E."/>
            <person name="Araus A.J."/>
            <person name="Petzold A."/>
            <person name="Susuki M."/>
            <person name="Suzuki K.-i.T."/>
            <person name="Hayashi T."/>
            <person name="Toyoda A."/>
            <person name="Oliveira C."/>
            <person name="Osipova E."/>
            <person name="Leigh N.D."/>
            <person name="Simon A."/>
            <person name="Yun M.H."/>
        </authorList>
    </citation>
    <scope>NUCLEOTIDE SEQUENCE</scope>
    <source>
        <strain evidence="2">20211129_DDA</strain>
        <tissue evidence="2">Liver</tissue>
    </source>
</reference>
<evidence type="ECO:0000313" key="3">
    <source>
        <dbReference type="Proteomes" id="UP001066276"/>
    </source>
</evidence>
<evidence type="ECO:0000313" key="2">
    <source>
        <dbReference type="EMBL" id="KAJ1188608.1"/>
    </source>
</evidence>
<feature type="region of interest" description="Disordered" evidence="1">
    <location>
        <begin position="1"/>
        <end position="61"/>
    </location>
</feature>
<feature type="compositionally biased region" description="Basic and acidic residues" evidence="1">
    <location>
        <begin position="48"/>
        <end position="57"/>
    </location>
</feature>
<evidence type="ECO:0000256" key="1">
    <source>
        <dbReference type="SAM" id="MobiDB-lite"/>
    </source>
</evidence>
<keyword evidence="3" id="KW-1185">Reference proteome</keyword>
<gene>
    <name evidence="2" type="ORF">NDU88_005367</name>
</gene>
<proteinExistence type="predicted"/>
<dbReference type="EMBL" id="JANPWB010000005">
    <property type="protein sequence ID" value="KAJ1188608.1"/>
    <property type="molecule type" value="Genomic_DNA"/>
</dbReference>
<organism evidence="2 3">
    <name type="scientific">Pleurodeles waltl</name>
    <name type="common">Iberian ribbed newt</name>
    <dbReference type="NCBI Taxonomy" id="8319"/>
    <lineage>
        <taxon>Eukaryota</taxon>
        <taxon>Metazoa</taxon>
        <taxon>Chordata</taxon>
        <taxon>Craniata</taxon>
        <taxon>Vertebrata</taxon>
        <taxon>Euteleostomi</taxon>
        <taxon>Amphibia</taxon>
        <taxon>Batrachia</taxon>
        <taxon>Caudata</taxon>
        <taxon>Salamandroidea</taxon>
        <taxon>Salamandridae</taxon>
        <taxon>Pleurodelinae</taxon>
        <taxon>Pleurodeles</taxon>
    </lineage>
</organism>
<sequence length="115" mass="12604">MISDMNRRVHSTLASKDTSRRDPQVFPTSTLASRSPQEAAVAAGVTPDPREGSERGVSDPCCARVLDRDGEASPYLRPQAAIAEELAEPFDVLQPERKEEDRAEAGTVPDPWETR</sequence>
<protein>
    <submittedName>
        <fullName evidence="2">Uncharacterized protein</fullName>
    </submittedName>
</protein>
<feature type="compositionally biased region" description="Polar residues" evidence="1">
    <location>
        <begin position="26"/>
        <end position="36"/>
    </location>
</feature>